<organism evidence="4 5">
    <name type="scientific">Xylaria flabelliformis</name>
    <dbReference type="NCBI Taxonomy" id="2512241"/>
    <lineage>
        <taxon>Eukaryota</taxon>
        <taxon>Fungi</taxon>
        <taxon>Dikarya</taxon>
        <taxon>Ascomycota</taxon>
        <taxon>Pezizomycotina</taxon>
        <taxon>Sordariomycetes</taxon>
        <taxon>Xylariomycetidae</taxon>
        <taxon>Xylariales</taxon>
        <taxon>Xylariaceae</taxon>
        <taxon>Xylaria</taxon>
    </lineage>
</organism>
<name>A0A553HZZ8_9PEZI</name>
<dbReference type="GO" id="GO:0000981">
    <property type="term" value="F:DNA-binding transcription factor activity, RNA polymerase II-specific"/>
    <property type="evidence" value="ECO:0007669"/>
    <property type="project" value="InterPro"/>
</dbReference>
<dbReference type="SUPFAM" id="SSF57701">
    <property type="entry name" value="Zn2/Cys6 DNA-binding domain"/>
    <property type="match status" value="1"/>
</dbReference>
<dbReference type="PROSITE" id="PS50048">
    <property type="entry name" value="ZN2_CY6_FUNGAL_2"/>
    <property type="match status" value="1"/>
</dbReference>
<dbReference type="Gene3D" id="4.10.240.10">
    <property type="entry name" value="Zn(2)-C6 fungal-type DNA-binding domain"/>
    <property type="match status" value="1"/>
</dbReference>
<evidence type="ECO:0000256" key="2">
    <source>
        <dbReference type="SAM" id="MobiDB-lite"/>
    </source>
</evidence>
<dbReference type="PROSITE" id="PS00463">
    <property type="entry name" value="ZN2_CY6_FUNGAL_1"/>
    <property type="match status" value="1"/>
</dbReference>
<feature type="region of interest" description="Disordered" evidence="2">
    <location>
        <begin position="122"/>
        <end position="148"/>
    </location>
</feature>
<dbReference type="Pfam" id="PF00172">
    <property type="entry name" value="Zn_clus"/>
    <property type="match status" value="1"/>
</dbReference>
<keyword evidence="5" id="KW-1185">Reference proteome</keyword>
<feature type="region of interest" description="Disordered" evidence="2">
    <location>
        <begin position="54"/>
        <end position="76"/>
    </location>
</feature>
<evidence type="ECO:0000259" key="3">
    <source>
        <dbReference type="PROSITE" id="PS50048"/>
    </source>
</evidence>
<feature type="domain" description="Zn(2)-C6 fungal-type" evidence="3">
    <location>
        <begin position="10"/>
        <end position="44"/>
    </location>
</feature>
<dbReference type="InterPro" id="IPR001138">
    <property type="entry name" value="Zn2Cys6_DnaBD"/>
</dbReference>
<evidence type="ECO:0000313" key="5">
    <source>
        <dbReference type="Proteomes" id="UP000319160"/>
    </source>
</evidence>
<evidence type="ECO:0000313" key="4">
    <source>
        <dbReference type="EMBL" id="TRX93530.1"/>
    </source>
</evidence>
<dbReference type="SMART" id="SM00066">
    <property type="entry name" value="GAL4"/>
    <property type="match status" value="1"/>
</dbReference>
<evidence type="ECO:0000256" key="1">
    <source>
        <dbReference type="ARBA" id="ARBA00023242"/>
    </source>
</evidence>
<accession>A0A553HZZ8</accession>
<comment type="caution">
    <text evidence="4">The sequence shown here is derived from an EMBL/GenBank/DDBJ whole genome shotgun (WGS) entry which is preliminary data.</text>
</comment>
<dbReference type="EMBL" id="VFLP01000028">
    <property type="protein sequence ID" value="TRX93530.1"/>
    <property type="molecule type" value="Genomic_DNA"/>
</dbReference>
<gene>
    <name evidence="4" type="ORF">FHL15_005502</name>
</gene>
<dbReference type="InterPro" id="IPR036864">
    <property type="entry name" value="Zn2-C6_fun-type_DNA-bd_sf"/>
</dbReference>
<keyword evidence="1" id="KW-0539">Nucleus</keyword>
<reference evidence="5" key="1">
    <citation type="submission" date="2019-06" db="EMBL/GenBank/DDBJ databases">
        <title>Draft genome sequence of the griseofulvin-producing fungus Xylaria cubensis strain G536.</title>
        <authorList>
            <person name="Mead M.E."/>
            <person name="Raja H.A."/>
            <person name="Steenwyk J.L."/>
            <person name="Knowles S.L."/>
            <person name="Oberlies N.H."/>
            <person name="Rokas A."/>
        </authorList>
    </citation>
    <scope>NUCLEOTIDE SEQUENCE [LARGE SCALE GENOMIC DNA]</scope>
    <source>
        <strain evidence="5">G536</strain>
    </source>
</reference>
<proteinExistence type="predicted"/>
<dbReference type="STRING" id="2512241.A0A553HZZ8"/>
<dbReference type="CDD" id="cd00067">
    <property type="entry name" value="GAL4"/>
    <property type="match status" value="1"/>
</dbReference>
<dbReference type="Proteomes" id="UP000319160">
    <property type="component" value="Unassembled WGS sequence"/>
</dbReference>
<dbReference type="GO" id="GO:0008270">
    <property type="term" value="F:zinc ion binding"/>
    <property type="evidence" value="ECO:0007669"/>
    <property type="project" value="InterPro"/>
</dbReference>
<dbReference type="OrthoDB" id="4330117at2759"/>
<protein>
    <recommendedName>
        <fullName evidence="3">Zn(2)-C6 fungal-type domain-containing protein</fullName>
    </recommendedName>
</protein>
<feature type="region of interest" description="Disordered" evidence="2">
    <location>
        <begin position="189"/>
        <end position="229"/>
    </location>
</feature>
<sequence>MSDPRQPRRACDRCHGQKLKCRRDSASNSEDCHRCIRAKAICIYSPAQPRSTVRYRARSSVQHEDPADGLDNDESAQQGLLNSDRQLAQEPSSNLRFLPGLDVDLDRPMLFPNGALTSMSATSSQNIISQDPGSSTASTSPQDVVLSGNENTASQATYKPDYYNLNSNPLSTMDWVDTTAPFLSPYEVRSSTHAQPPPLLSGLSSLTNGPNIARTQITSQSSPRSSPGAYTAAITAVRRIQDGTPASDTSSTHPQDLSDLVKQLSDLNARLHRHMVSVPPVNAWKPSLIQPLHSPLAGSTPEFALDQTFSLSQELAEILVQIFPGSSRTLDLDAPSELLILTSYLYLVEIYDKILRHMQVCAQAHQNLEAPQVEARQPLRLPTLSVGAFAISSSSPNMAVVLVLLMQAMVVRVQAIINEVGRRTRGNTPEGESCAGNITKVTREAIREKEQSMISRLGTVTQLALQAGVQ</sequence>
<feature type="compositionally biased region" description="Polar residues" evidence="2">
    <location>
        <begin position="207"/>
        <end position="225"/>
    </location>
</feature>
<dbReference type="AlphaFoldDB" id="A0A553HZZ8"/>